<protein>
    <submittedName>
        <fullName evidence="1">Uncharacterized protein</fullName>
    </submittedName>
</protein>
<dbReference type="AlphaFoldDB" id="A0A8H7A5G6"/>
<evidence type="ECO:0000313" key="1">
    <source>
        <dbReference type="EMBL" id="KAF7502938.1"/>
    </source>
</evidence>
<proteinExistence type="predicted"/>
<comment type="caution">
    <text evidence="1">The sequence shown here is derived from an EMBL/GenBank/DDBJ whole genome shotgun (WGS) entry which is preliminary data.</text>
</comment>
<sequence length="116" mass="13484">MVSLEDMFGRAVAGRNEIAAWDFQNIPVSILVKGFLWRDRGLLSEAEVNRAQRNMRRKTERNIVPLGTDDLSYDSGFCKISADRVKKPEQRLWFHTMYGARTALIENSNQKYLYIQ</sequence>
<gene>
    <name evidence="1" type="ORF">GJ744_004784</name>
</gene>
<organism evidence="1 2">
    <name type="scientific">Endocarpon pusillum</name>
    <dbReference type="NCBI Taxonomy" id="364733"/>
    <lineage>
        <taxon>Eukaryota</taxon>
        <taxon>Fungi</taxon>
        <taxon>Dikarya</taxon>
        <taxon>Ascomycota</taxon>
        <taxon>Pezizomycotina</taxon>
        <taxon>Eurotiomycetes</taxon>
        <taxon>Chaetothyriomycetidae</taxon>
        <taxon>Verrucariales</taxon>
        <taxon>Verrucariaceae</taxon>
        <taxon>Endocarpon</taxon>
    </lineage>
</organism>
<keyword evidence="2" id="KW-1185">Reference proteome</keyword>
<dbReference type="EMBL" id="JAACFV010000207">
    <property type="protein sequence ID" value="KAF7502938.1"/>
    <property type="molecule type" value="Genomic_DNA"/>
</dbReference>
<reference evidence="1" key="1">
    <citation type="submission" date="2020-02" db="EMBL/GenBank/DDBJ databases">
        <authorList>
            <person name="Palmer J.M."/>
        </authorList>
    </citation>
    <scope>NUCLEOTIDE SEQUENCE</scope>
    <source>
        <strain evidence="1">EPUS1.4</strain>
        <tissue evidence="1">Thallus</tissue>
    </source>
</reference>
<dbReference type="Proteomes" id="UP000606974">
    <property type="component" value="Unassembled WGS sequence"/>
</dbReference>
<evidence type="ECO:0000313" key="2">
    <source>
        <dbReference type="Proteomes" id="UP000606974"/>
    </source>
</evidence>
<accession>A0A8H7A5G6</accession>
<name>A0A8H7A5G6_9EURO</name>